<dbReference type="OrthoDB" id="10634306at2759"/>
<feature type="compositionally biased region" description="Polar residues" evidence="1">
    <location>
        <begin position="794"/>
        <end position="803"/>
    </location>
</feature>
<dbReference type="GO" id="GO:0006900">
    <property type="term" value="P:vesicle budding from membrane"/>
    <property type="evidence" value="ECO:0007669"/>
    <property type="project" value="TreeGrafter"/>
</dbReference>
<dbReference type="Gene3D" id="1.25.40.90">
    <property type="match status" value="1"/>
</dbReference>
<feature type="region of interest" description="Disordered" evidence="1">
    <location>
        <begin position="165"/>
        <end position="184"/>
    </location>
</feature>
<dbReference type="Gene3D" id="1.20.58.150">
    <property type="entry name" value="ANTH domain"/>
    <property type="match status" value="1"/>
</dbReference>
<dbReference type="InterPro" id="IPR011417">
    <property type="entry name" value="ANTH_dom"/>
</dbReference>
<gene>
    <name evidence="3" type="ORF">BN980_GECA01s08282g</name>
</gene>
<dbReference type="GO" id="GO:0005905">
    <property type="term" value="C:clathrin-coated pit"/>
    <property type="evidence" value="ECO:0007669"/>
    <property type="project" value="TreeGrafter"/>
</dbReference>
<reference evidence="3" key="1">
    <citation type="submission" date="2014-03" db="EMBL/GenBank/DDBJ databases">
        <authorList>
            <person name="Casaregola S."/>
        </authorList>
    </citation>
    <scope>NUCLEOTIDE SEQUENCE [LARGE SCALE GENOMIC DNA]</scope>
    <source>
        <strain evidence="3">CLIB 918</strain>
    </source>
</reference>
<dbReference type="EMBL" id="CCBN010000001">
    <property type="protein sequence ID" value="CDO51562.1"/>
    <property type="molecule type" value="Genomic_DNA"/>
</dbReference>
<proteinExistence type="predicted"/>
<dbReference type="PANTHER" id="PTHR22951:SF5">
    <property type="entry name" value="PHOSPHATIDYLINOSITOL-BINDING CLATHRIN ASSEMBLY PROTEIN LAP"/>
    <property type="match status" value="1"/>
</dbReference>
<feature type="compositionally biased region" description="Polar residues" evidence="1">
    <location>
        <begin position="656"/>
        <end position="671"/>
    </location>
</feature>
<dbReference type="STRING" id="1173061.A0A0J9X3A3"/>
<feature type="compositionally biased region" description="Polar residues" evidence="1">
    <location>
        <begin position="528"/>
        <end position="539"/>
    </location>
</feature>
<feature type="domain" description="AP180 N-terminal homology (ANTH)" evidence="2">
    <location>
        <begin position="183"/>
        <end position="351"/>
    </location>
</feature>
<dbReference type="GO" id="GO:0072583">
    <property type="term" value="P:clathrin-dependent endocytosis"/>
    <property type="evidence" value="ECO:0007669"/>
    <property type="project" value="InterPro"/>
</dbReference>
<dbReference type="GO" id="GO:0030136">
    <property type="term" value="C:clathrin-coated vesicle"/>
    <property type="evidence" value="ECO:0007669"/>
    <property type="project" value="InterPro"/>
</dbReference>
<dbReference type="Proteomes" id="UP000242525">
    <property type="component" value="Unassembled WGS sequence"/>
</dbReference>
<feature type="region of interest" description="Disordered" evidence="1">
    <location>
        <begin position="794"/>
        <end position="815"/>
    </location>
</feature>
<dbReference type="GO" id="GO:0032050">
    <property type="term" value="F:clathrin heavy chain binding"/>
    <property type="evidence" value="ECO:0007669"/>
    <property type="project" value="TreeGrafter"/>
</dbReference>
<feature type="region of interest" description="Disordered" evidence="1">
    <location>
        <begin position="393"/>
        <end position="505"/>
    </location>
</feature>
<dbReference type="GO" id="GO:0005546">
    <property type="term" value="F:phosphatidylinositol-4,5-bisphosphate binding"/>
    <property type="evidence" value="ECO:0007669"/>
    <property type="project" value="TreeGrafter"/>
</dbReference>
<organism evidence="3 4">
    <name type="scientific">Geotrichum candidum</name>
    <name type="common">Oospora lactis</name>
    <name type="synonym">Dipodascus geotrichum</name>
    <dbReference type="NCBI Taxonomy" id="1173061"/>
    <lineage>
        <taxon>Eukaryota</taxon>
        <taxon>Fungi</taxon>
        <taxon>Dikarya</taxon>
        <taxon>Ascomycota</taxon>
        <taxon>Saccharomycotina</taxon>
        <taxon>Dipodascomycetes</taxon>
        <taxon>Dipodascales</taxon>
        <taxon>Dipodascaceae</taxon>
        <taxon>Geotrichum</taxon>
    </lineage>
</organism>
<dbReference type="AlphaFoldDB" id="A0A0J9X3A3"/>
<dbReference type="GO" id="GO:0005545">
    <property type="term" value="F:1-phosphatidylinositol binding"/>
    <property type="evidence" value="ECO:0007669"/>
    <property type="project" value="InterPro"/>
</dbReference>
<feature type="domain" description="AP180 N-terminal homology (ANTH)" evidence="2">
    <location>
        <begin position="5"/>
        <end position="76"/>
    </location>
</feature>
<comment type="caution">
    <text evidence="3">The sequence shown here is derived from an EMBL/GenBank/DDBJ whole genome shotgun (WGS) entry which is preliminary data.</text>
</comment>
<dbReference type="GO" id="GO:0048268">
    <property type="term" value="P:clathrin coat assembly"/>
    <property type="evidence" value="ECO:0007669"/>
    <property type="project" value="InterPro"/>
</dbReference>
<evidence type="ECO:0000259" key="2">
    <source>
        <dbReference type="Pfam" id="PF07651"/>
    </source>
</evidence>
<feature type="compositionally biased region" description="Polar residues" evidence="1">
    <location>
        <begin position="450"/>
        <end position="462"/>
    </location>
</feature>
<dbReference type="SUPFAM" id="SSF89009">
    <property type="entry name" value="GAT-like domain"/>
    <property type="match status" value="1"/>
</dbReference>
<feature type="compositionally biased region" description="Basic and acidic residues" evidence="1">
    <location>
        <begin position="418"/>
        <end position="428"/>
    </location>
</feature>
<feature type="compositionally biased region" description="Low complexity" evidence="1">
    <location>
        <begin position="393"/>
        <end position="409"/>
    </location>
</feature>
<feature type="region of interest" description="Disordered" evidence="1">
    <location>
        <begin position="125"/>
        <end position="154"/>
    </location>
</feature>
<accession>A0A0J9X3A3</accession>
<dbReference type="InterPro" id="IPR008942">
    <property type="entry name" value="ENTH_VHS"/>
</dbReference>
<dbReference type="SUPFAM" id="SSF48464">
    <property type="entry name" value="ENTH/VHS domain"/>
    <property type="match status" value="1"/>
</dbReference>
<dbReference type="Pfam" id="PF07651">
    <property type="entry name" value="ANTH"/>
    <property type="match status" value="2"/>
</dbReference>
<dbReference type="InterPro" id="IPR014712">
    <property type="entry name" value="ANTH_dom_sf"/>
</dbReference>
<evidence type="ECO:0000313" key="3">
    <source>
        <dbReference type="EMBL" id="CDO51562.1"/>
    </source>
</evidence>
<keyword evidence="4" id="KW-1185">Reference proteome</keyword>
<dbReference type="InterPro" id="IPR045192">
    <property type="entry name" value="AP180-like"/>
</dbReference>
<feature type="region of interest" description="Disordered" evidence="1">
    <location>
        <begin position="644"/>
        <end position="686"/>
    </location>
</feature>
<feature type="region of interest" description="Disordered" evidence="1">
    <location>
        <begin position="518"/>
        <end position="545"/>
    </location>
</feature>
<name>A0A0J9X3A3_GEOCN</name>
<evidence type="ECO:0000313" key="4">
    <source>
        <dbReference type="Proteomes" id="UP000242525"/>
    </source>
</evidence>
<dbReference type="PANTHER" id="PTHR22951">
    <property type="entry name" value="CLATHRIN ASSEMBLY PROTEIN"/>
    <property type="match status" value="1"/>
</dbReference>
<dbReference type="GO" id="GO:0000149">
    <property type="term" value="F:SNARE binding"/>
    <property type="evidence" value="ECO:0007669"/>
    <property type="project" value="TreeGrafter"/>
</dbReference>
<sequence length="837" mass="92173">MSTDIAKVIKGATKPKEAPPKEKYILAIKRYLQQPSPSSEVLFATVSQLLLPKLNSPSLVVSLKAHIVFHHLLSDRSLKKYALFALIAKYYASANRSSVDCTVGAGTSGPFMYFANPPAFPTPSLYDQNDSSDSLPQTPQHSQHSQSHSRLHKLRPSPSLSFLSNFSSRSDHHQSAENSLETLNTQSSKQKILPNLAHSLPQASGVNRLVSAYNRYLRERVLHYRQLQLDPITEKVHKTSIVDDENYASQDFSNPLLSQIQCVIQQIRLLLACIFNDQTLNHPLYYYCYNLVAKDLSILFRFLNIALVIALQNFFTLSTSNAERTLFAYKEYTQLQIPEEVLSYVRQAPNAVSPADLEIPQALKQDKKAITTLTKSLENYLYEISINESNDLATNSTAPASTITTTAPPELNLLPAHDTSKVLPEHKSAPTPAELSTALPPVRPDRERQVTSGNKSKLSNVPHTDFISKFDPLNSPRSRSHHPANTIQPTSIPDVPPPRASKCASMASSLATIEANNDVSWPPRKVSAPSTPELPNTSDVPPDIPPKIDRRTFVPNFNPAVTNPSISRTNSSSTTATIPAATHTAPVITSQQDPILELLEKANDPNIDKWKEMFEGLSNPEATFSLKFDLASALQNSISLYEEQENGPQDKMKPNGQPQNLQERNKPQSYQEQRESEQLQPPKSAAHDRLVPTFSYETQTNPYATATNYDGDEGRVHLYPGNGGGADSGGLGVYYAPPVPAYAHDDVSTINSAASSTESTYNSPNPQHPYTVGVLNDHDDYTPTNGGYVNNAYTTPSSDQPHQNGAAYNPGNQKISGDNLLKKKASGIMKKFKKIST</sequence>
<feature type="compositionally biased region" description="Polar residues" evidence="1">
    <location>
        <begin position="125"/>
        <end position="139"/>
    </location>
</feature>
<evidence type="ECO:0000256" key="1">
    <source>
        <dbReference type="SAM" id="MobiDB-lite"/>
    </source>
</evidence>
<protein>
    <submittedName>
        <fullName evidence="3">Similar to Saccharomyces cerevisiae YHR161C YAP1801 Protein involved in clathrin cage assembly</fullName>
    </submittedName>
</protein>